<keyword evidence="2" id="KW-1185">Reference proteome</keyword>
<protein>
    <submittedName>
        <fullName evidence="1">Uncharacterized protein</fullName>
    </submittedName>
</protein>
<dbReference type="Proteomes" id="UP001597109">
    <property type="component" value="Unassembled WGS sequence"/>
</dbReference>
<evidence type="ECO:0000313" key="2">
    <source>
        <dbReference type="Proteomes" id="UP001597109"/>
    </source>
</evidence>
<accession>A0ABW3LCV8</accession>
<name>A0ABW3LCV8_9BACL</name>
<evidence type="ECO:0000313" key="1">
    <source>
        <dbReference type="EMBL" id="MFD1031724.1"/>
    </source>
</evidence>
<dbReference type="EMBL" id="JBHTKI010000012">
    <property type="protein sequence ID" value="MFD1031724.1"/>
    <property type="molecule type" value="Genomic_DNA"/>
</dbReference>
<dbReference type="RefSeq" id="WP_379082327.1">
    <property type="nucleotide sequence ID" value="NZ_JBHTKI010000012.1"/>
</dbReference>
<comment type="caution">
    <text evidence="1">The sequence shown here is derived from an EMBL/GenBank/DDBJ whole genome shotgun (WGS) entry which is preliminary data.</text>
</comment>
<reference evidence="2" key="1">
    <citation type="journal article" date="2019" name="Int. J. Syst. Evol. Microbiol.">
        <title>The Global Catalogue of Microorganisms (GCM) 10K type strain sequencing project: providing services to taxonomists for standard genome sequencing and annotation.</title>
        <authorList>
            <consortium name="The Broad Institute Genomics Platform"/>
            <consortium name="The Broad Institute Genome Sequencing Center for Infectious Disease"/>
            <person name="Wu L."/>
            <person name="Ma J."/>
        </authorList>
    </citation>
    <scope>NUCLEOTIDE SEQUENCE [LARGE SCALE GENOMIC DNA]</scope>
    <source>
        <strain evidence="2">CCUG 56756</strain>
    </source>
</reference>
<sequence length="161" mass="18571">MTEYQTNFEIACESLSSAREDHYDGIHSIYRLSAWVVVPDSMSFEESVKQFDQLVKDLSNLKVRPNRIYKHGGGLLEVDYYPRGYQMVMNKGQYAGLQLEFAQFLDQSPILGMSIQEGCYYDDPDDSVKSVSNAQINFFPEFNSKCFGTLENEKINIYNIR</sequence>
<proteinExistence type="predicted"/>
<organism evidence="1 2">
    <name type="scientific">Metaplanococcus flavidus</name>
    <dbReference type="NCBI Taxonomy" id="569883"/>
    <lineage>
        <taxon>Bacteria</taxon>
        <taxon>Bacillati</taxon>
        <taxon>Bacillota</taxon>
        <taxon>Bacilli</taxon>
        <taxon>Bacillales</taxon>
        <taxon>Caryophanaceae</taxon>
        <taxon>Metaplanococcus</taxon>
    </lineage>
</organism>
<gene>
    <name evidence="1" type="ORF">ACFQ1X_09815</name>
</gene>